<accession>A0A081AE87</accession>
<organism evidence="1 2">
    <name type="scientific">Phytophthora nicotianae P1976</name>
    <dbReference type="NCBI Taxonomy" id="1317066"/>
    <lineage>
        <taxon>Eukaryota</taxon>
        <taxon>Sar</taxon>
        <taxon>Stramenopiles</taxon>
        <taxon>Oomycota</taxon>
        <taxon>Peronosporomycetes</taxon>
        <taxon>Peronosporales</taxon>
        <taxon>Peronosporaceae</taxon>
        <taxon>Phytophthora</taxon>
    </lineage>
</organism>
<dbReference type="Proteomes" id="UP000028582">
    <property type="component" value="Unassembled WGS sequence"/>
</dbReference>
<protein>
    <submittedName>
        <fullName evidence="1">Uncharacterized protein</fullName>
    </submittedName>
</protein>
<gene>
    <name evidence="1" type="ORF">F444_07570</name>
</gene>
<dbReference type="AlphaFoldDB" id="A0A081AE87"/>
<reference evidence="1 2" key="1">
    <citation type="submission" date="2013-11" db="EMBL/GenBank/DDBJ databases">
        <title>The Genome Sequence of Phytophthora parasitica P1976.</title>
        <authorList>
            <consortium name="The Broad Institute Genomics Platform"/>
            <person name="Russ C."/>
            <person name="Tyler B."/>
            <person name="Panabieres F."/>
            <person name="Shan W."/>
            <person name="Tripathy S."/>
            <person name="Grunwald N."/>
            <person name="Machado M."/>
            <person name="Johnson C.S."/>
            <person name="Walker B."/>
            <person name="Young S."/>
            <person name="Zeng Q."/>
            <person name="Gargeya S."/>
            <person name="Fitzgerald M."/>
            <person name="Haas B."/>
            <person name="Abouelleil A."/>
            <person name="Allen A.W."/>
            <person name="Alvarado L."/>
            <person name="Arachchi H.M."/>
            <person name="Berlin A.M."/>
            <person name="Chapman S.B."/>
            <person name="Gainer-Dewar J."/>
            <person name="Goldberg J."/>
            <person name="Griggs A."/>
            <person name="Gujja S."/>
            <person name="Hansen M."/>
            <person name="Howarth C."/>
            <person name="Imamovic A."/>
            <person name="Ireland A."/>
            <person name="Larimer J."/>
            <person name="McCowan C."/>
            <person name="Murphy C."/>
            <person name="Pearson M."/>
            <person name="Poon T.W."/>
            <person name="Priest M."/>
            <person name="Roberts A."/>
            <person name="Saif S."/>
            <person name="Shea T."/>
            <person name="Sisk P."/>
            <person name="Sykes S."/>
            <person name="Wortman J."/>
            <person name="Nusbaum C."/>
            <person name="Birren B."/>
        </authorList>
    </citation>
    <scope>NUCLEOTIDE SEQUENCE [LARGE SCALE GENOMIC DNA]</scope>
    <source>
        <strain evidence="1 2">P1976</strain>
    </source>
</reference>
<name>A0A081AE87_PHYNI</name>
<proteinExistence type="predicted"/>
<feature type="non-terminal residue" evidence="1">
    <location>
        <position position="80"/>
    </location>
</feature>
<evidence type="ECO:0000313" key="1">
    <source>
        <dbReference type="EMBL" id="ETO77198.1"/>
    </source>
</evidence>
<comment type="caution">
    <text evidence="1">The sequence shown here is derived from an EMBL/GenBank/DDBJ whole genome shotgun (WGS) entry which is preliminary data.</text>
</comment>
<sequence>MRHAQYSEVFTPKRTPFMMTMNLDVVLSTCGYCHPLNLLYSPHGVCHARTLSFFEVILSFIMYRRKLTPAEQEARRVKNR</sequence>
<evidence type="ECO:0000313" key="2">
    <source>
        <dbReference type="Proteomes" id="UP000028582"/>
    </source>
</evidence>
<dbReference type="EMBL" id="ANJA01001435">
    <property type="protein sequence ID" value="ETO77198.1"/>
    <property type="molecule type" value="Genomic_DNA"/>
</dbReference>